<name>A0AAD8BDE3_BIOPF</name>
<feature type="compositionally biased region" description="Basic and acidic residues" evidence="1">
    <location>
        <begin position="646"/>
        <end position="655"/>
    </location>
</feature>
<evidence type="ECO:0000313" key="4">
    <source>
        <dbReference type="Proteomes" id="UP001233172"/>
    </source>
</evidence>
<feature type="compositionally biased region" description="Polar residues" evidence="1">
    <location>
        <begin position="374"/>
        <end position="388"/>
    </location>
</feature>
<feature type="region of interest" description="Disordered" evidence="1">
    <location>
        <begin position="917"/>
        <end position="937"/>
    </location>
</feature>
<feature type="compositionally biased region" description="Basic and acidic residues" evidence="1">
    <location>
        <begin position="1300"/>
        <end position="1310"/>
    </location>
</feature>
<comment type="caution">
    <text evidence="3">The sequence shown here is derived from an EMBL/GenBank/DDBJ whole genome shotgun (WGS) entry which is preliminary data.</text>
</comment>
<evidence type="ECO:0000256" key="2">
    <source>
        <dbReference type="SAM" id="Phobius"/>
    </source>
</evidence>
<feature type="compositionally biased region" description="Polar residues" evidence="1">
    <location>
        <begin position="337"/>
        <end position="349"/>
    </location>
</feature>
<protein>
    <submittedName>
        <fullName evidence="3">Uncharacterized protein</fullName>
    </submittedName>
</protein>
<feature type="region of interest" description="Disordered" evidence="1">
    <location>
        <begin position="2437"/>
        <end position="2464"/>
    </location>
</feature>
<feature type="compositionally biased region" description="Polar residues" evidence="1">
    <location>
        <begin position="2191"/>
        <end position="2205"/>
    </location>
</feature>
<proteinExistence type="predicted"/>
<feature type="region of interest" description="Disordered" evidence="1">
    <location>
        <begin position="646"/>
        <end position="680"/>
    </location>
</feature>
<feature type="region of interest" description="Disordered" evidence="1">
    <location>
        <begin position="1292"/>
        <end position="1311"/>
    </location>
</feature>
<feature type="compositionally biased region" description="Basic and acidic residues" evidence="1">
    <location>
        <begin position="117"/>
        <end position="135"/>
    </location>
</feature>
<feature type="region of interest" description="Disordered" evidence="1">
    <location>
        <begin position="2179"/>
        <end position="2241"/>
    </location>
</feature>
<feature type="region of interest" description="Disordered" evidence="1">
    <location>
        <begin position="2262"/>
        <end position="2284"/>
    </location>
</feature>
<evidence type="ECO:0000256" key="1">
    <source>
        <dbReference type="SAM" id="MobiDB-lite"/>
    </source>
</evidence>
<keyword evidence="2" id="KW-0472">Membrane</keyword>
<keyword evidence="2" id="KW-0812">Transmembrane</keyword>
<evidence type="ECO:0000313" key="3">
    <source>
        <dbReference type="EMBL" id="KAK0052574.1"/>
    </source>
</evidence>
<feature type="compositionally biased region" description="Basic and acidic residues" evidence="1">
    <location>
        <begin position="2179"/>
        <end position="2190"/>
    </location>
</feature>
<feature type="region of interest" description="Disordered" evidence="1">
    <location>
        <begin position="83"/>
        <end position="151"/>
    </location>
</feature>
<organism evidence="3 4">
    <name type="scientific">Biomphalaria pfeifferi</name>
    <name type="common">Bloodfluke planorb</name>
    <name type="synonym">Freshwater snail</name>
    <dbReference type="NCBI Taxonomy" id="112525"/>
    <lineage>
        <taxon>Eukaryota</taxon>
        <taxon>Metazoa</taxon>
        <taxon>Spiralia</taxon>
        <taxon>Lophotrochozoa</taxon>
        <taxon>Mollusca</taxon>
        <taxon>Gastropoda</taxon>
        <taxon>Heterobranchia</taxon>
        <taxon>Euthyneura</taxon>
        <taxon>Panpulmonata</taxon>
        <taxon>Hygrophila</taxon>
        <taxon>Lymnaeoidea</taxon>
        <taxon>Planorbidae</taxon>
        <taxon>Biomphalaria</taxon>
    </lineage>
</organism>
<dbReference type="Proteomes" id="UP001233172">
    <property type="component" value="Unassembled WGS sequence"/>
</dbReference>
<feature type="compositionally biased region" description="Basic residues" evidence="1">
    <location>
        <begin position="2206"/>
        <end position="2218"/>
    </location>
</feature>
<feature type="transmembrane region" description="Helical" evidence="2">
    <location>
        <begin position="39"/>
        <end position="60"/>
    </location>
</feature>
<sequence>MGEMGDNLMSYLFDGVKRPEHSEDVNIVKTPLQEKVLRWMAVAITFTIYIVTAAVTYLLLHCIKRIFTSKALFCYMPWSRRQDMKKDSGSRSNDSCLPNKSSRSQAMSVQNILNRRSIKEKLVEPPLEQQRDNARRLNVSGNRSQSDDDNFKSANILSAGQKQLEHPDPAAFVATVGNQSQTIQKEIPHEQYFDWNRLQDKEIHSNRCHVTTSQLSGKSSSSMSTSIRGSITLTAEEATVALLQGDFSGGVSSTRPGVKTCFQRVNKGIKKYDYEAVIRPQEMTAGKAFGCGKGNKKDALHTGKTIQQYTTKSTTNGKTSVVLQAVHSYINLANDPLVSQESTPENTPSYDPLSKTVKKRNETSSRLHFHNPRSHQVYQKSSLANNASKKQKCGVGDEKVSRSELNSNPLLSPCKVYVTSPTDAKQCNHVRQTRMEQTENKYKIKMAKKRKRSFSREDVCIEGVREAVDICADPKVYRLPSHAQDNSPMRQVNAGYSISMRSKTNVRIPKSGGEHCTQHNKGSSDIARPPVREKWHCFNALRKINQATPSRPVISRSQSLLNRKKNLKANRSSIKTSNKHQAPNFIATRNVSSNMNPLSPDSPRYADTQAARFHAFPATSVRQGAQHTIVNSTQLRQVSDERHLRDNRLPGDVHNKAKGKVSNSAQRKNGRNVNDDPFSMNSTRFDVSSLNNTIGDSMFPTQGRGNLCKSRKLCQKNKSIVARVSPPFNTTMKGKRSNSKRAEKVYYFHYDSDNESCDVDLKVAREGSFHEEEDFLSVKVNPGNSCSQLISHLSSPHYRSNKIRAKPVIRSHIRLSSSSSSFSDVEPEIVKPSDLGANFKHNLHLQQPDSTSENFSWVHTGRPKENVMVKKSKIPLPIKPNLQQVKGQWGTKPPAKPAYKGDKNETLRDTRVSTVHPNRSSALSNSYGAAVKNTSPSTQQKIFRTVKAQQRNVPSISRSPVRRSHQKLNKVMLRNERFSTIPEISEDNLAVIGDNSSECTVVEEPEPKQKDNERVKQKTKNVNEDQLLHAEDKVLANVRNSAKLGGRRNIIVKPPLRKTMSFRQEPPSVRDKKGDNSVHHFGAKTEIQKRKQDYDKVEQRRAKDRHELGIPEDNLRHMISKSDKTITSFPSTIETIKQPTVVNESTTNVSIPPKLHEALSHPESTNPALCQSPAANSVTNTNVTMKSSIQSDYFPITCVTYKDYYSMSEKNSPMASDVISPSKIKLTTPHSVTSNSTTCFPPAKLNLRASSNSSFNVRIRSKTASQGVTRGQPPLGPGNNQKNVDSILSKTSHSAQFDQEGNKTRGDLGKGRKVVNVPLSPQRPVLQCSHSKSSLSSFECISIAKPEEASEIMAGLRDTLLSRRQKSFNTKKSPKNFKRKKVSRTGAGEQILDTFNILNHDSLQHQNAHEAFKNVPIPIFESSLSKISTSDNESARTLSHCSNLSRKRCSWIPSNNFETEIKSHKMQRVQSPLNMNKSPTNRKLLKDMESSEKHLSGHYKNAHRKWDSKCPKKGVDENFDAWLTANAHSKIEETPEHTPSPYKNALGSHAGNVNVALESVPRHLLGNVDELREKYLKEMLSKDIYEQLSIDVSPAGYRKSIIDHYQFEMMSLNSQSRKPVTDKKTTYYKRVSPSIGQDADINEKTSRDSIKQDEMENTVNLKSFKTELSPVSKRPLGLNGYARSEPTHKSYVNYHDVEKHVLRINNYQQPEESPPASLKRYNQVSPILRSEYGVTEVHFDGSTRDYRLINDVSSLLRASPYELGDEETFGSVQRYIATSQKAIAESTCNVGVVRGQDCDNKLDAFIGAICNRAKLYIAKTNHRVKENEPGHKRPMVIENIRAIEANKVYLDNEARDSQQIIDNSKNKTCSYLKQPYKSSNQINASINIASILIKDNGRLLETDELTSNNIESDQLCRLALTKSPVPKKYVIKPAWRPESSPSRLVPKKENVQVSRDENEDLEFWTDTGGSHCKAEQTRRINLKENPAVIQAMCKANKVEQQRSGECQLFCVQTPTNQPNKDQNHIKIPSESKKINQIESSRNDSTDAVDKYRRSLRRVEFRGRGNNKYVTSALRYTRNKFENQGCFQSQAQKKTECFSALEKNNSANFRPMVGRNSCQEGLSDIPNYCFKCSDGMNEAIGCLHNVNCNTNKLQNTPGMCLGDEHDGMTLTVDEKSLLTRHHDSQARKDKNTQPSNDGTSDNFSSQAKKKRRKEARRIHSVQPGACYSSSDCSRERNPDVNSQQNISAGAHVSFDWYKPSASLNGQKSMASDDTQQSAPTSSRNEYCVKSYEQPMLGQAKVSKANNYVTSASGRSKCAKNDKFIQEEHGATKRDIRPSLNVSNARHSVHSRDLGKVPHERNPLNLVHEKKPESYFNHNECSWLVDSPKKKSQFPREISNNKHLYRDLLEIYNKANQTFHNNWLLKKNHERDEHYDAKEAPKDGVKSNHFGQCQQADDTSGYKGNNRNSQWEIDGLLGQAKLIENDRQCSYLIRGNVHRSDRENYLRQYDGKNSASLWKQDCTICHCLVDECRCQSQQDDNMSKSQHDFESESEDDCVIESLDDVKGLCRQDEYTSPFPNFYRIENQQEDFIRQCQLNNDECLSHDQQDLCRVEDVRQCHQDEYTRECRNDYLGQSHRIDCVSKSHQDKYTNECQNEQESQQDVCIRRQAKTNHRSQHDIIIPLKQNPRSRQLVSTAYQLQGACNCDTSSEWYSSPD</sequence>
<feature type="region of interest" description="Disordered" evidence="1">
    <location>
        <begin position="1263"/>
        <end position="1283"/>
    </location>
</feature>
<feature type="region of interest" description="Disordered" evidence="1">
    <location>
        <begin position="337"/>
        <end position="401"/>
    </location>
</feature>
<feature type="compositionally biased region" description="Polar residues" evidence="1">
    <location>
        <begin position="90"/>
        <end position="114"/>
    </location>
</feature>
<accession>A0AAD8BDE3</accession>
<gene>
    <name evidence="3" type="ORF">Bpfe_017933</name>
</gene>
<keyword evidence="4" id="KW-1185">Reference proteome</keyword>
<feature type="compositionally biased region" description="Polar residues" evidence="1">
    <location>
        <begin position="2262"/>
        <end position="2283"/>
    </location>
</feature>
<dbReference type="EMBL" id="JASAOG010000093">
    <property type="protein sequence ID" value="KAK0052574.1"/>
    <property type="molecule type" value="Genomic_DNA"/>
</dbReference>
<keyword evidence="2" id="KW-1133">Transmembrane helix</keyword>
<reference evidence="3" key="1">
    <citation type="journal article" date="2023" name="PLoS Negl. Trop. Dis.">
        <title>A genome sequence for Biomphalaria pfeifferi, the major vector snail for the human-infecting parasite Schistosoma mansoni.</title>
        <authorList>
            <person name="Bu L."/>
            <person name="Lu L."/>
            <person name="Laidemitt M.R."/>
            <person name="Zhang S.M."/>
            <person name="Mutuku M."/>
            <person name="Mkoji G."/>
            <person name="Steinauer M."/>
            <person name="Loker E.S."/>
        </authorList>
    </citation>
    <scope>NUCLEOTIDE SEQUENCE</scope>
    <source>
        <strain evidence="3">KasaAsao</strain>
    </source>
</reference>
<feature type="compositionally biased region" description="Polar residues" evidence="1">
    <location>
        <begin position="2447"/>
        <end position="2464"/>
    </location>
</feature>
<reference evidence="3" key="2">
    <citation type="submission" date="2023-04" db="EMBL/GenBank/DDBJ databases">
        <authorList>
            <person name="Bu L."/>
            <person name="Lu L."/>
            <person name="Laidemitt M.R."/>
            <person name="Zhang S.M."/>
            <person name="Mutuku M."/>
            <person name="Mkoji G."/>
            <person name="Steinauer M."/>
            <person name="Loker E.S."/>
        </authorList>
    </citation>
    <scope>NUCLEOTIDE SEQUENCE</scope>
    <source>
        <strain evidence="3">KasaAsao</strain>
        <tissue evidence="3">Whole Snail</tissue>
    </source>
</reference>